<feature type="compositionally biased region" description="Low complexity" evidence="1">
    <location>
        <begin position="56"/>
        <end position="65"/>
    </location>
</feature>
<evidence type="ECO:0000256" key="1">
    <source>
        <dbReference type="SAM" id="MobiDB-lite"/>
    </source>
</evidence>
<accession>A0AAV9DUP9</accession>
<name>A0AAV9DUP9_ACOCL</name>
<proteinExistence type="predicted"/>
<comment type="caution">
    <text evidence="2">The sequence shown here is derived from an EMBL/GenBank/DDBJ whole genome shotgun (WGS) entry which is preliminary data.</text>
</comment>
<reference evidence="2" key="2">
    <citation type="submission" date="2023-06" db="EMBL/GenBank/DDBJ databases">
        <authorList>
            <person name="Ma L."/>
            <person name="Liu K.-W."/>
            <person name="Li Z."/>
            <person name="Hsiao Y.-Y."/>
            <person name="Qi Y."/>
            <person name="Fu T."/>
            <person name="Tang G."/>
            <person name="Zhang D."/>
            <person name="Sun W.-H."/>
            <person name="Liu D.-K."/>
            <person name="Li Y."/>
            <person name="Chen G.-Z."/>
            <person name="Liu X.-D."/>
            <person name="Liao X.-Y."/>
            <person name="Jiang Y.-T."/>
            <person name="Yu X."/>
            <person name="Hao Y."/>
            <person name="Huang J."/>
            <person name="Zhao X.-W."/>
            <person name="Ke S."/>
            <person name="Chen Y.-Y."/>
            <person name="Wu W.-L."/>
            <person name="Hsu J.-L."/>
            <person name="Lin Y.-F."/>
            <person name="Huang M.-D."/>
            <person name="Li C.-Y."/>
            <person name="Huang L."/>
            <person name="Wang Z.-W."/>
            <person name="Zhao X."/>
            <person name="Zhong W.-Y."/>
            <person name="Peng D.-H."/>
            <person name="Ahmad S."/>
            <person name="Lan S."/>
            <person name="Zhang J.-S."/>
            <person name="Tsai W.-C."/>
            <person name="Van De Peer Y."/>
            <person name="Liu Z.-J."/>
        </authorList>
    </citation>
    <scope>NUCLEOTIDE SEQUENCE</scope>
    <source>
        <strain evidence="2">CP</strain>
        <tissue evidence="2">Leaves</tissue>
    </source>
</reference>
<protein>
    <submittedName>
        <fullName evidence="2">Uncharacterized protein</fullName>
    </submittedName>
</protein>
<keyword evidence="3" id="KW-1185">Reference proteome</keyword>
<organism evidence="2 3">
    <name type="scientific">Acorus calamus</name>
    <name type="common">Sweet flag</name>
    <dbReference type="NCBI Taxonomy" id="4465"/>
    <lineage>
        <taxon>Eukaryota</taxon>
        <taxon>Viridiplantae</taxon>
        <taxon>Streptophyta</taxon>
        <taxon>Embryophyta</taxon>
        <taxon>Tracheophyta</taxon>
        <taxon>Spermatophyta</taxon>
        <taxon>Magnoliopsida</taxon>
        <taxon>Liliopsida</taxon>
        <taxon>Acoraceae</taxon>
        <taxon>Acorus</taxon>
    </lineage>
</organism>
<evidence type="ECO:0000313" key="2">
    <source>
        <dbReference type="EMBL" id="KAK1305376.1"/>
    </source>
</evidence>
<feature type="compositionally biased region" description="Basic residues" evidence="1">
    <location>
        <begin position="163"/>
        <end position="181"/>
    </location>
</feature>
<feature type="region of interest" description="Disordered" evidence="1">
    <location>
        <begin position="56"/>
        <end position="80"/>
    </location>
</feature>
<feature type="compositionally biased region" description="Basic residues" evidence="1">
    <location>
        <begin position="208"/>
        <end position="218"/>
    </location>
</feature>
<gene>
    <name evidence="2" type="ORF">QJS10_CPB11g01523</name>
</gene>
<feature type="region of interest" description="Disordered" evidence="1">
    <location>
        <begin position="162"/>
        <end position="228"/>
    </location>
</feature>
<feature type="region of interest" description="Disordered" evidence="1">
    <location>
        <begin position="29"/>
        <end position="48"/>
    </location>
</feature>
<reference evidence="2" key="1">
    <citation type="journal article" date="2023" name="Nat. Commun.">
        <title>Diploid and tetraploid genomes of Acorus and the evolution of monocots.</title>
        <authorList>
            <person name="Ma L."/>
            <person name="Liu K.W."/>
            <person name="Li Z."/>
            <person name="Hsiao Y.Y."/>
            <person name="Qi Y."/>
            <person name="Fu T."/>
            <person name="Tang G.D."/>
            <person name="Zhang D."/>
            <person name="Sun W.H."/>
            <person name="Liu D.K."/>
            <person name="Li Y."/>
            <person name="Chen G.Z."/>
            <person name="Liu X.D."/>
            <person name="Liao X.Y."/>
            <person name="Jiang Y.T."/>
            <person name="Yu X."/>
            <person name="Hao Y."/>
            <person name="Huang J."/>
            <person name="Zhao X.W."/>
            <person name="Ke S."/>
            <person name="Chen Y.Y."/>
            <person name="Wu W.L."/>
            <person name="Hsu J.L."/>
            <person name="Lin Y.F."/>
            <person name="Huang M.D."/>
            <person name="Li C.Y."/>
            <person name="Huang L."/>
            <person name="Wang Z.W."/>
            <person name="Zhao X."/>
            <person name="Zhong W.Y."/>
            <person name="Peng D.H."/>
            <person name="Ahmad S."/>
            <person name="Lan S."/>
            <person name="Zhang J.S."/>
            <person name="Tsai W.C."/>
            <person name="Van de Peer Y."/>
            <person name="Liu Z.J."/>
        </authorList>
    </citation>
    <scope>NUCLEOTIDE SEQUENCE</scope>
    <source>
        <strain evidence="2">CP</strain>
    </source>
</reference>
<evidence type="ECO:0000313" key="3">
    <source>
        <dbReference type="Proteomes" id="UP001180020"/>
    </source>
</evidence>
<dbReference type="EMBL" id="JAUJYO010000011">
    <property type="protein sequence ID" value="KAK1305376.1"/>
    <property type="molecule type" value="Genomic_DNA"/>
</dbReference>
<dbReference type="Proteomes" id="UP001180020">
    <property type="component" value="Unassembled WGS sequence"/>
</dbReference>
<dbReference type="AlphaFoldDB" id="A0AAV9DUP9"/>
<sequence>MNKLIRKCQVILSQHTTIAINNQYLPSTSSHPNLSQTKSPKHSSHHQSLLHLIPHLLSPSPSLSKPPKHTPSPPNHTPLLLQTHTHTHKERPKMSLTTLPSTFSTTLTKPKLFNTTTSPSLLSLKHKTHNLLLHHPNPLLLPLPPPLHLHLLHRPSPLLHPPLLRRHPPSPRLRRHRRPHPLQRLQSLRQTRETVPPQARILPQTLRPRLRPRPRHQCHHGEDQTPLRQLRQVRPPLRLRWTPPPHRERGPEALGGVHHARVVVPLHCGLDWVGREELPHRDKGREEAHHEGDHHRRSARFPAHLPGVHLAGCSVQGAREWGVDC</sequence>